<reference evidence="2" key="1">
    <citation type="submission" date="2016-04" db="EMBL/GenBank/DDBJ databases">
        <authorList>
            <person name="Quiroz-Castaneda R.E."/>
            <person name="Martinez-Ocampo F."/>
        </authorList>
    </citation>
    <scope>NUCLEOTIDE SEQUENCE [LARGE SCALE GENOMIC DNA]</scope>
    <source>
        <strain evidence="2">INIFAP01</strain>
    </source>
</reference>
<keyword evidence="2" id="KW-1185">Reference proteome</keyword>
<proteinExistence type="predicted"/>
<sequence>MNELYISGTPLLNTEIYLNNIHLENFRGTALLFSTQAGSTAHNKSAGGAILFPESNVWTMREIAPQSSNSLRSPLVLPNNYLVKLAINKEYSCYIDGISTSLKGNLNIRLIKSSSQYCLFDSLESYITKLKHILL</sequence>
<dbReference type="PANTHER" id="PTHR20275:SF0">
    <property type="entry name" value="NAD KINASE"/>
    <property type="match status" value="1"/>
</dbReference>
<dbReference type="GO" id="GO:0006741">
    <property type="term" value="P:NADP+ biosynthetic process"/>
    <property type="evidence" value="ECO:0007669"/>
    <property type="project" value="TreeGrafter"/>
</dbReference>
<dbReference type="EMBL" id="LWUJ01000011">
    <property type="protein sequence ID" value="OAL10255.1"/>
    <property type="molecule type" value="Genomic_DNA"/>
</dbReference>
<dbReference type="RefSeq" id="WP_187150103.1">
    <property type="nucleotide sequence ID" value="NZ_LWUJ01000011.1"/>
</dbReference>
<evidence type="ECO:0000313" key="2">
    <source>
        <dbReference type="Proteomes" id="UP000077623"/>
    </source>
</evidence>
<dbReference type="InterPro" id="IPR017437">
    <property type="entry name" value="ATP-NAD_kinase_PpnK-typ_C"/>
</dbReference>
<name>A0A1A9QE69_9MOLU</name>
<dbReference type="STRING" id="432608.A6V39_02310"/>
<accession>A0A1A9QE69</accession>
<dbReference type="PANTHER" id="PTHR20275">
    <property type="entry name" value="NAD KINASE"/>
    <property type="match status" value="1"/>
</dbReference>
<dbReference type="Pfam" id="PF20143">
    <property type="entry name" value="NAD_kinase_C"/>
    <property type="match status" value="1"/>
</dbReference>
<dbReference type="InterPro" id="IPR016064">
    <property type="entry name" value="NAD/diacylglycerol_kinase_sf"/>
</dbReference>
<evidence type="ECO:0000313" key="1">
    <source>
        <dbReference type="EMBL" id="OAL10255.1"/>
    </source>
</evidence>
<dbReference type="GO" id="GO:0019674">
    <property type="term" value="P:NAD+ metabolic process"/>
    <property type="evidence" value="ECO:0007669"/>
    <property type="project" value="InterPro"/>
</dbReference>
<dbReference type="SUPFAM" id="SSF111331">
    <property type="entry name" value="NAD kinase/diacylglycerol kinase-like"/>
    <property type="match status" value="1"/>
</dbReference>
<dbReference type="Gene3D" id="2.60.200.30">
    <property type="entry name" value="Probable inorganic polyphosphate/atp-NAD kinase, domain 2"/>
    <property type="match status" value="1"/>
</dbReference>
<comment type="caution">
    <text evidence="1">The sequence shown here is derived from an EMBL/GenBank/DDBJ whole genome shotgun (WGS) entry which is preliminary data.</text>
</comment>
<dbReference type="GO" id="GO:0003951">
    <property type="term" value="F:NAD+ kinase activity"/>
    <property type="evidence" value="ECO:0007669"/>
    <property type="project" value="InterPro"/>
</dbReference>
<dbReference type="Proteomes" id="UP000077623">
    <property type="component" value="Unassembled WGS sequence"/>
</dbReference>
<gene>
    <name evidence="1" type="ORF">A6V39_02310</name>
</gene>
<dbReference type="AlphaFoldDB" id="A0A1A9QE69"/>
<protein>
    <submittedName>
        <fullName evidence="1">Uncharacterized protein</fullName>
    </submittedName>
</protein>
<organism evidence="1 2">
    <name type="scientific">Candidatus Mycoplasma haematobovis</name>
    <dbReference type="NCBI Taxonomy" id="432608"/>
    <lineage>
        <taxon>Bacteria</taxon>
        <taxon>Bacillati</taxon>
        <taxon>Mycoplasmatota</taxon>
        <taxon>Mollicutes</taxon>
        <taxon>Mycoplasmataceae</taxon>
        <taxon>Mycoplasma</taxon>
    </lineage>
</organism>